<proteinExistence type="predicted"/>
<keyword evidence="2" id="KW-1185">Reference proteome</keyword>
<dbReference type="OrthoDB" id="7200074at2759"/>
<organism evidence="1 2">
    <name type="scientific">Araneus ventricosus</name>
    <name type="common">Orbweaver spider</name>
    <name type="synonym">Epeira ventricosa</name>
    <dbReference type="NCBI Taxonomy" id="182803"/>
    <lineage>
        <taxon>Eukaryota</taxon>
        <taxon>Metazoa</taxon>
        <taxon>Ecdysozoa</taxon>
        <taxon>Arthropoda</taxon>
        <taxon>Chelicerata</taxon>
        <taxon>Arachnida</taxon>
        <taxon>Araneae</taxon>
        <taxon>Araneomorphae</taxon>
        <taxon>Entelegynae</taxon>
        <taxon>Araneoidea</taxon>
        <taxon>Araneidae</taxon>
        <taxon>Araneus</taxon>
    </lineage>
</organism>
<accession>A0A4Y2HBN3</accession>
<evidence type="ECO:0000313" key="1">
    <source>
        <dbReference type="EMBL" id="GBM62681.1"/>
    </source>
</evidence>
<reference evidence="1 2" key="1">
    <citation type="journal article" date="2019" name="Sci. Rep.">
        <title>Orb-weaving spider Araneus ventricosus genome elucidates the spidroin gene catalogue.</title>
        <authorList>
            <person name="Kono N."/>
            <person name="Nakamura H."/>
            <person name="Ohtoshi R."/>
            <person name="Moran D.A.P."/>
            <person name="Shinohara A."/>
            <person name="Yoshida Y."/>
            <person name="Fujiwara M."/>
            <person name="Mori M."/>
            <person name="Tomita M."/>
            <person name="Arakawa K."/>
        </authorList>
    </citation>
    <scope>NUCLEOTIDE SEQUENCE [LARGE SCALE GENOMIC DNA]</scope>
</reference>
<name>A0A4Y2HBN3_ARAVE</name>
<gene>
    <name evidence="1" type="ORF">AVEN_257277_1</name>
</gene>
<protein>
    <submittedName>
        <fullName evidence="1">Uncharacterized protein</fullName>
    </submittedName>
</protein>
<dbReference type="AlphaFoldDB" id="A0A4Y2HBN3"/>
<dbReference type="Proteomes" id="UP000499080">
    <property type="component" value="Unassembled WGS sequence"/>
</dbReference>
<sequence>MEGFYSFLDEKIDCWYSVGELMEQTSGEKPTPTTVRQNRKEKYGDHIVFSTARTPQIFELSTIYHFLQPTPAGIFCRYIVEYAGFSVATLDGLNTFQTMGGIMCIKPFCALPLAGSSKKLKSVPTAEELGKLGVLKWLASENLKTSALQQIVVLFRTWTC</sequence>
<dbReference type="EMBL" id="BGPR01001829">
    <property type="protein sequence ID" value="GBM62681.1"/>
    <property type="molecule type" value="Genomic_DNA"/>
</dbReference>
<comment type="caution">
    <text evidence="1">The sequence shown here is derived from an EMBL/GenBank/DDBJ whole genome shotgun (WGS) entry which is preliminary data.</text>
</comment>
<evidence type="ECO:0000313" key="2">
    <source>
        <dbReference type="Proteomes" id="UP000499080"/>
    </source>
</evidence>